<dbReference type="Proteomes" id="UP000509346">
    <property type="component" value="Chromosome"/>
</dbReference>
<dbReference type="InterPro" id="IPR013096">
    <property type="entry name" value="Cupin_2"/>
</dbReference>
<evidence type="ECO:0000259" key="3">
    <source>
        <dbReference type="Pfam" id="PF07883"/>
    </source>
</evidence>
<gene>
    <name evidence="4" type="ORF">HZS54_02485</name>
</gene>
<keyword evidence="5" id="KW-1185">Reference proteome</keyword>
<accession>A0A7D5T3A3</accession>
<evidence type="ECO:0000256" key="2">
    <source>
        <dbReference type="SAM" id="MobiDB-lite"/>
    </source>
</evidence>
<dbReference type="PANTHER" id="PTHR35848:SF6">
    <property type="entry name" value="CUPIN TYPE-2 DOMAIN-CONTAINING PROTEIN"/>
    <property type="match status" value="1"/>
</dbReference>
<dbReference type="AlphaFoldDB" id="A0A7D5T3A3"/>
<dbReference type="GeneID" id="56081420"/>
<dbReference type="EMBL" id="CP058909">
    <property type="protein sequence ID" value="QLH80568.1"/>
    <property type="molecule type" value="Genomic_DNA"/>
</dbReference>
<dbReference type="KEGG" id="hpel:HZS54_02485"/>
<feature type="domain" description="Cupin type-2" evidence="3">
    <location>
        <begin position="40"/>
        <end position="109"/>
    </location>
</feature>
<evidence type="ECO:0000313" key="4">
    <source>
        <dbReference type="EMBL" id="QLH80568.1"/>
    </source>
</evidence>
<dbReference type="OrthoDB" id="190812at2157"/>
<keyword evidence="1" id="KW-0479">Metal-binding</keyword>
<evidence type="ECO:0000313" key="5">
    <source>
        <dbReference type="Proteomes" id="UP000509346"/>
    </source>
</evidence>
<dbReference type="Gene3D" id="2.60.120.10">
    <property type="entry name" value="Jelly Rolls"/>
    <property type="match status" value="1"/>
</dbReference>
<proteinExistence type="predicted"/>
<dbReference type="SUPFAM" id="SSF51182">
    <property type="entry name" value="RmlC-like cupins"/>
    <property type="match status" value="1"/>
</dbReference>
<organism evidence="4 5">
    <name type="scientific">Halosimplex pelagicum</name>
    <dbReference type="NCBI Taxonomy" id="869886"/>
    <lineage>
        <taxon>Archaea</taxon>
        <taxon>Methanobacteriati</taxon>
        <taxon>Methanobacteriota</taxon>
        <taxon>Stenosarchaea group</taxon>
        <taxon>Halobacteria</taxon>
        <taxon>Halobacteriales</taxon>
        <taxon>Haloarculaceae</taxon>
        <taxon>Halosimplex</taxon>
    </lineage>
</organism>
<dbReference type="InterPro" id="IPR051610">
    <property type="entry name" value="GPI/OXD"/>
</dbReference>
<dbReference type="RefSeq" id="WP_179920394.1">
    <property type="nucleotide sequence ID" value="NZ_CP058909.1"/>
</dbReference>
<dbReference type="GO" id="GO:0046872">
    <property type="term" value="F:metal ion binding"/>
    <property type="evidence" value="ECO:0007669"/>
    <property type="project" value="UniProtKB-KW"/>
</dbReference>
<name>A0A7D5T3A3_9EURY</name>
<sequence length="137" mass="15050">MADEHFVEGDDVSTQRFDWGTLKWMASPEVNDSERLSAGVVQLEPGEGHDLHEHPDSDEILYFLAGEGEQTVDGDTREVSAGEVIYIPEGVEHGTQNTGWETLKLLAVYAPPGPEAELAEMPESDIFPPGETPTRED</sequence>
<dbReference type="Pfam" id="PF07883">
    <property type="entry name" value="Cupin_2"/>
    <property type="match status" value="1"/>
</dbReference>
<dbReference type="InterPro" id="IPR014710">
    <property type="entry name" value="RmlC-like_jellyroll"/>
</dbReference>
<dbReference type="PANTHER" id="PTHR35848">
    <property type="entry name" value="OXALATE-BINDING PROTEIN"/>
    <property type="match status" value="1"/>
</dbReference>
<protein>
    <submittedName>
        <fullName evidence="4">Cupin domain-containing protein</fullName>
    </submittedName>
</protein>
<reference evidence="4 5" key="1">
    <citation type="submission" date="2020-07" db="EMBL/GenBank/DDBJ databases">
        <title>Halosimplex litoreum sp. nov. and Halosimplex rubrum sp. nov., isolated from different salt environments.</title>
        <authorList>
            <person name="Cui H."/>
        </authorList>
    </citation>
    <scope>NUCLEOTIDE SEQUENCE [LARGE SCALE GENOMIC DNA]</scope>
    <source>
        <strain evidence="4 5">R2</strain>
    </source>
</reference>
<dbReference type="InterPro" id="IPR011051">
    <property type="entry name" value="RmlC_Cupin_sf"/>
</dbReference>
<evidence type="ECO:0000256" key="1">
    <source>
        <dbReference type="ARBA" id="ARBA00022723"/>
    </source>
</evidence>
<feature type="region of interest" description="Disordered" evidence="2">
    <location>
        <begin position="114"/>
        <end position="137"/>
    </location>
</feature>